<dbReference type="GO" id="GO:0022857">
    <property type="term" value="F:transmembrane transporter activity"/>
    <property type="evidence" value="ECO:0007669"/>
    <property type="project" value="InterPro"/>
</dbReference>
<keyword evidence="4" id="KW-1003">Cell membrane</keyword>
<evidence type="ECO:0000256" key="2">
    <source>
        <dbReference type="ARBA" id="ARBA00007935"/>
    </source>
</evidence>
<dbReference type="InterPro" id="IPR037294">
    <property type="entry name" value="ABC_BtuC-like"/>
</dbReference>
<protein>
    <submittedName>
        <fullName evidence="10">Iron ABC transporter permease</fullName>
    </submittedName>
</protein>
<feature type="transmembrane region" description="Helical" evidence="8">
    <location>
        <begin position="28"/>
        <end position="52"/>
    </location>
</feature>
<accession>A0AAP9ABQ8</accession>
<evidence type="ECO:0000256" key="3">
    <source>
        <dbReference type="ARBA" id="ARBA00022448"/>
    </source>
</evidence>
<feature type="transmembrane region" description="Helical" evidence="8">
    <location>
        <begin position="263"/>
        <end position="282"/>
    </location>
</feature>
<dbReference type="PANTHER" id="PTHR30472:SF19">
    <property type="entry name" value="PETROBACTIN IMPORT SYSTEM PERMEASE PROTEIN YCLO"/>
    <property type="match status" value="1"/>
</dbReference>
<feature type="transmembrane region" description="Helical" evidence="8">
    <location>
        <begin position="127"/>
        <end position="146"/>
    </location>
</feature>
<evidence type="ECO:0000313" key="9">
    <source>
        <dbReference type="EMBL" id="MCF1348704.1"/>
    </source>
</evidence>
<dbReference type="AlphaFoldDB" id="A0AAP9ABQ8"/>
<dbReference type="GeneID" id="93848514"/>
<keyword evidence="5 8" id="KW-0812">Transmembrane</keyword>
<evidence type="ECO:0000256" key="4">
    <source>
        <dbReference type="ARBA" id="ARBA00022475"/>
    </source>
</evidence>
<dbReference type="Proteomes" id="UP000318231">
    <property type="component" value="Chromosome"/>
</dbReference>
<name>A0AAP9ABQ8_UREUR</name>
<dbReference type="Gene3D" id="1.10.3470.10">
    <property type="entry name" value="ABC transporter involved in vitamin B12 uptake, BtuC"/>
    <property type="match status" value="1"/>
</dbReference>
<feature type="transmembrane region" description="Helical" evidence="8">
    <location>
        <begin position="289"/>
        <end position="312"/>
    </location>
</feature>
<evidence type="ECO:0000313" key="12">
    <source>
        <dbReference type="Proteomes" id="UP001201240"/>
    </source>
</evidence>
<evidence type="ECO:0000256" key="5">
    <source>
        <dbReference type="ARBA" id="ARBA00022692"/>
    </source>
</evidence>
<comment type="subcellular location">
    <subcellularLocation>
        <location evidence="1">Cell membrane</location>
        <topology evidence="1">Multi-pass membrane protein</topology>
    </subcellularLocation>
</comment>
<dbReference type="GO" id="GO:0005886">
    <property type="term" value="C:plasma membrane"/>
    <property type="evidence" value="ECO:0007669"/>
    <property type="project" value="UniProtKB-SubCell"/>
</dbReference>
<dbReference type="RefSeq" id="WP_004026025.1">
    <property type="nucleotide sequence ID" value="NZ_CP041200.1"/>
</dbReference>
<dbReference type="CDD" id="cd06550">
    <property type="entry name" value="TM_ABC_iron-siderophores_like"/>
    <property type="match status" value="1"/>
</dbReference>
<evidence type="ECO:0000256" key="8">
    <source>
        <dbReference type="SAM" id="Phobius"/>
    </source>
</evidence>
<feature type="transmembrane region" description="Helical" evidence="8">
    <location>
        <begin position="94"/>
        <end position="115"/>
    </location>
</feature>
<keyword evidence="6 8" id="KW-1133">Transmembrane helix</keyword>
<dbReference type="InterPro" id="IPR000522">
    <property type="entry name" value="ABC_transptr_permease_BtuC"/>
</dbReference>
<dbReference type="EMBL" id="JAJBIS010000001">
    <property type="protein sequence ID" value="MCF1348704.1"/>
    <property type="molecule type" value="Genomic_DNA"/>
</dbReference>
<feature type="transmembrane region" description="Helical" evidence="8">
    <location>
        <begin position="318"/>
        <end position="337"/>
    </location>
</feature>
<feature type="transmembrane region" description="Helical" evidence="8">
    <location>
        <begin position="64"/>
        <end position="82"/>
    </location>
</feature>
<evidence type="ECO:0000256" key="7">
    <source>
        <dbReference type="ARBA" id="ARBA00023136"/>
    </source>
</evidence>
<reference evidence="10 11" key="1">
    <citation type="submission" date="2019-07" db="EMBL/GenBank/DDBJ databases">
        <title>Comparative genomics of three clinical Ureaplasma species: analysis of their core genomes and virulence factors.</title>
        <authorList>
            <person name="Yang T."/>
            <person name="Zhang Y."/>
            <person name="Li X."/>
            <person name="Kong Y."/>
            <person name="Yu H."/>
            <person name="Ruan Z."/>
            <person name="Xie X."/>
            <person name="Zhang J."/>
        </authorList>
    </citation>
    <scope>NUCLEOTIDE SEQUENCE [LARGE SCALE GENOMIC DNA]</scope>
    <source>
        <strain evidence="10 11">132</strain>
    </source>
</reference>
<sequence>MRIKTRFQQFLKYQFEQKTFFRFKKNKVFLPFVLLILTISLMLIAVAGASRFVNVFSYLIDWKIISQLLISGIALGISGYIIQRLTKNRLADSSLLGMGNINLVILTVLFLIFDFSQLQVQRRIEYILPFIYLIGSLIICFFIHFLCNSSGGYIFKRIIISGIVINLITIVIAQSLRILMSKESSMYLKIILLGNIESRTDFCFYFCLAMLIISIIWLMANSTKLKIMVTNQQLSEQLGINSKSLTLQTFVCISLLVSTSYSLSGNVIFVGIVAANVAFNYAKNKICNGIINAGLMGGIVLLVSYIFVVLILKLSADQVILLVPIISGPYFLYKVILLKN</sequence>
<dbReference type="EMBL" id="CP041200">
    <property type="protein sequence ID" value="QDI64614.1"/>
    <property type="molecule type" value="Genomic_DNA"/>
</dbReference>
<dbReference type="Pfam" id="PF01032">
    <property type="entry name" value="FecCD"/>
    <property type="match status" value="1"/>
</dbReference>
<evidence type="ECO:0000313" key="11">
    <source>
        <dbReference type="Proteomes" id="UP000318231"/>
    </source>
</evidence>
<feature type="transmembrane region" description="Helical" evidence="8">
    <location>
        <begin position="202"/>
        <end position="220"/>
    </location>
</feature>
<dbReference type="PANTHER" id="PTHR30472">
    <property type="entry name" value="FERRIC ENTEROBACTIN TRANSPORT SYSTEM PERMEASE PROTEIN"/>
    <property type="match status" value="1"/>
</dbReference>
<gene>
    <name evidence="10" type="ORF">FJM05_00110</name>
    <name evidence="9" type="ORF">LH652_00110</name>
</gene>
<comment type="similarity">
    <text evidence="2">Belongs to the binding-protein-dependent transport system permease family. FecCD subfamily.</text>
</comment>
<organism evidence="10 11">
    <name type="scientific">Ureaplasma urealyticum</name>
    <name type="common">Ureaplasma urealyticum biotype 2</name>
    <dbReference type="NCBI Taxonomy" id="2130"/>
    <lineage>
        <taxon>Bacteria</taxon>
        <taxon>Bacillati</taxon>
        <taxon>Mycoplasmatota</taxon>
        <taxon>Mycoplasmoidales</taxon>
        <taxon>Mycoplasmoidaceae</taxon>
        <taxon>Ureaplasma</taxon>
    </lineage>
</organism>
<evidence type="ECO:0000256" key="6">
    <source>
        <dbReference type="ARBA" id="ARBA00022989"/>
    </source>
</evidence>
<evidence type="ECO:0000313" key="10">
    <source>
        <dbReference type="EMBL" id="QDI64614.1"/>
    </source>
</evidence>
<evidence type="ECO:0000256" key="1">
    <source>
        <dbReference type="ARBA" id="ARBA00004651"/>
    </source>
</evidence>
<reference evidence="9 12" key="2">
    <citation type="submission" date="2021-10" db="EMBL/GenBank/DDBJ databases">
        <title>Sequencing the mobilome of antimicrobial resistant bacterial isolates spanning a range of GC content: The potential of a sustainable low cost, low infrastructure approach for surveillance with Oxford Nanopore sequencing.</title>
        <authorList>
            <person name="Sands K."/>
        </authorList>
    </citation>
    <scope>NUCLEOTIDE SEQUENCE [LARGE SCALE GENOMIC DNA]</scope>
    <source>
        <strain evidence="9 12">MIN-202</strain>
    </source>
</reference>
<dbReference type="SUPFAM" id="SSF81345">
    <property type="entry name" value="ABC transporter involved in vitamin B12 uptake, BtuC"/>
    <property type="match status" value="1"/>
</dbReference>
<proteinExistence type="inferred from homology"/>
<dbReference type="GO" id="GO:0033214">
    <property type="term" value="P:siderophore-iron import into cell"/>
    <property type="evidence" value="ECO:0007669"/>
    <property type="project" value="TreeGrafter"/>
</dbReference>
<keyword evidence="7 8" id="KW-0472">Membrane</keyword>
<dbReference type="Proteomes" id="UP001201240">
    <property type="component" value="Unassembled WGS sequence"/>
</dbReference>
<keyword evidence="3" id="KW-0813">Transport</keyword>
<feature type="transmembrane region" description="Helical" evidence="8">
    <location>
        <begin position="158"/>
        <end position="179"/>
    </location>
</feature>